<organism evidence="3 4">
    <name type="scientific">Amycolatopsis carbonis</name>
    <dbReference type="NCBI Taxonomy" id="715471"/>
    <lineage>
        <taxon>Bacteria</taxon>
        <taxon>Bacillati</taxon>
        <taxon>Actinomycetota</taxon>
        <taxon>Actinomycetes</taxon>
        <taxon>Pseudonocardiales</taxon>
        <taxon>Pseudonocardiaceae</taxon>
        <taxon>Amycolatopsis</taxon>
    </lineage>
</organism>
<evidence type="ECO:0000313" key="4">
    <source>
        <dbReference type="Proteomes" id="UP001236014"/>
    </source>
</evidence>
<keyword evidence="4" id="KW-1185">Reference proteome</keyword>
<feature type="region of interest" description="Disordered" evidence="1">
    <location>
        <begin position="1"/>
        <end position="20"/>
    </location>
</feature>
<dbReference type="KEGG" id="acab:QRX50_38245"/>
<dbReference type="Gene3D" id="3.40.50.1820">
    <property type="entry name" value="alpha/beta hydrolase"/>
    <property type="match status" value="1"/>
</dbReference>
<dbReference type="PANTHER" id="PTHR37017:SF11">
    <property type="entry name" value="ESTERASE_LIPASE_THIOESTERASE DOMAIN-CONTAINING PROTEIN"/>
    <property type="match status" value="1"/>
</dbReference>
<protein>
    <submittedName>
        <fullName evidence="3">Alpha/beta hydrolase</fullName>
    </submittedName>
</protein>
<dbReference type="InterPro" id="IPR006311">
    <property type="entry name" value="TAT_signal"/>
</dbReference>
<dbReference type="GO" id="GO:0016787">
    <property type="term" value="F:hydrolase activity"/>
    <property type="evidence" value="ECO:0007669"/>
    <property type="project" value="UniProtKB-KW"/>
</dbReference>
<name>A0A9Y2IBU3_9PSEU</name>
<keyword evidence="3" id="KW-0378">Hydrolase</keyword>
<dbReference type="InterPro" id="IPR052897">
    <property type="entry name" value="Sec-Metab_Biosynth_Hydrolase"/>
</dbReference>
<dbReference type="EMBL" id="CP127294">
    <property type="protein sequence ID" value="WIX77197.1"/>
    <property type="molecule type" value="Genomic_DNA"/>
</dbReference>
<dbReference type="SUPFAM" id="SSF53474">
    <property type="entry name" value="alpha/beta-Hydrolases"/>
    <property type="match status" value="1"/>
</dbReference>
<proteinExistence type="predicted"/>
<dbReference type="Pfam" id="PF12697">
    <property type="entry name" value="Abhydrolase_6"/>
    <property type="match status" value="1"/>
</dbReference>
<dbReference type="InterPro" id="IPR000073">
    <property type="entry name" value="AB_hydrolase_1"/>
</dbReference>
<feature type="compositionally biased region" description="Basic and acidic residues" evidence="1">
    <location>
        <begin position="1"/>
        <end position="10"/>
    </location>
</feature>
<evidence type="ECO:0000256" key="1">
    <source>
        <dbReference type="SAM" id="MobiDB-lite"/>
    </source>
</evidence>
<dbReference type="InterPro" id="IPR029058">
    <property type="entry name" value="AB_hydrolase_fold"/>
</dbReference>
<reference evidence="3 4" key="1">
    <citation type="submission" date="2023-06" db="EMBL/GenBank/DDBJ databases">
        <authorList>
            <person name="Oyuntsetseg B."/>
            <person name="Kim S.B."/>
        </authorList>
    </citation>
    <scope>NUCLEOTIDE SEQUENCE [LARGE SCALE GENOMIC DNA]</scope>
    <source>
        <strain evidence="3 4">2-15</strain>
    </source>
</reference>
<sequence>MKRTDPHHPENPGTTRSPARLTRRSFAGVAALGATGLALAVPGSASAATRPAPRRSVVLVHGAYADGSCWAEVIPRLQAAGITVTSVQNPLTSLDDDVAATRRELDLQSGRAVLVGHSYGGSVISQAGDHPAVDSLVYLSARAPMAGEDYPALTARFPAAPASAGLVYQNGFGHLTEAAFLNDFANGVPTAKARVLYAAQGRVAQDLFATKTTAAAWETKPSSYVITTADRTTSPELQRFVAARMKARTTVIKSGHLSFITHPDVVTRVILEAVHRG</sequence>
<evidence type="ECO:0000259" key="2">
    <source>
        <dbReference type="Pfam" id="PF12697"/>
    </source>
</evidence>
<evidence type="ECO:0000313" key="3">
    <source>
        <dbReference type="EMBL" id="WIX77197.1"/>
    </source>
</evidence>
<feature type="domain" description="AB hydrolase-1" evidence="2">
    <location>
        <begin position="57"/>
        <end position="267"/>
    </location>
</feature>
<gene>
    <name evidence="3" type="ORF">QRX50_38245</name>
</gene>
<dbReference type="Proteomes" id="UP001236014">
    <property type="component" value="Chromosome"/>
</dbReference>
<dbReference type="RefSeq" id="WP_285967938.1">
    <property type="nucleotide sequence ID" value="NZ_CP127294.1"/>
</dbReference>
<dbReference type="PANTHER" id="PTHR37017">
    <property type="entry name" value="AB HYDROLASE-1 DOMAIN-CONTAINING PROTEIN-RELATED"/>
    <property type="match status" value="1"/>
</dbReference>
<accession>A0A9Y2IBU3</accession>
<dbReference type="PROSITE" id="PS51318">
    <property type="entry name" value="TAT"/>
    <property type="match status" value="1"/>
</dbReference>
<dbReference type="AlphaFoldDB" id="A0A9Y2IBU3"/>